<comment type="caution">
    <text evidence="1">The sequence shown here is derived from an EMBL/GenBank/DDBJ whole genome shotgun (WGS) entry which is preliminary data.</text>
</comment>
<dbReference type="EMBL" id="JAGGLL010000011">
    <property type="protein sequence ID" value="MBP2021899.1"/>
    <property type="molecule type" value="Genomic_DNA"/>
</dbReference>
<evidence type="ECO:0000313" key="1">
    <source>
        <dbReference type="EMBL" id="MBP2021899.1"/>
    </source>
</evidence>
<reference evidence="1 2" key="1">
    <citation type="submission" date="2021-03" db="EMBL/GenBank/DDBJ databases">
        <title>Genomic Encyclopedia of Type Strains, Phase IV (KMG-IV): sequencing the most valuable type-strain genomes for metagenomic binning, comparative biology and taxonomic classification.</title>
        <authorList>
            <person name="Goeker M."/>
        </authorList>
    </citation>
    <scope>NUCLEOTIDE SEQUENCE [LARGE SCALE GENOMIC DNA]</scope>
    <source>
        <strain evidence="1 2">DSM 28650</strain>
    </source>
</reference>
<sequence length="130" mass="14118">MGDKSAYIVRGAKMQCSCGTHKRKINLPTSHGSYVNGKPMMNENDNVVEINVPYMGICTGGCQVSAQVVLIGEHGETLTGKRCIPMILKKWMNTKENTLVDGKPALTTKSQLICAYGGVITFVTDGQHEE</sequence>
<protein>
    <recommendedName>
        <fullName evidence="3">DUF4280 domain-containing protein</fullName>
    </recommendedName>
</protein>
<dbReference type="InterPro" id="IPR025460">
    <property type="entry name" value="DUF4280"/>
</dbReference>
<dbReference type="Pfam" id="PF14107">
    <property type="entry name" value="DUF4280"/>
    <property type="match status" value="1"/>
</dbReference>
<evidence type="ECO:0000313" key="2">
    <source>
        <dbReference type="Proteomes" id="UP001519308"/>
    </source>
</evidence>
<dbReference type="Proteomes" id="UP001519308">
    <property type="component" value="Unassembled WGS sequence"/>
</dbReference>
<gene>
    <name evidence="1" type="ORF">J2Z44_001695</name>
</gene>
<keyword evidence="2" id="KW-1185">Reference proteome</keyword>
<organism evidence="1 2">
    <name type="scientific">Clostridium punense</name>
    <dbReference type="NCBI Taxonomy" id="1054297"/>
    <lineage>
        <taxon>Bacteria</taxon>
        <taxon>Bacillati</taxon>
        <taxon>Bacillota</taxon>
        <taxon>Clostridia</taxon>
        <taxon>Eubacteriales</taxon>
        <taxon>Clostridiaceae</taxon>
        <taxon>Clostridium</taxon>
    </lineage>
</organism>
<accession>A0ABS4K297</accession>
<proteinExistence type="predicted"/>
<evidence type="ECO:0008006" key="3">
    <source>
        <dbReference type="Google" id="ProtNLM"/>
    </source>
</evidence>
<dbReference type="RefSeq" id="WP_021281731.1">
    <property type="nucleotide sequence ID" value="NZ_JAGGLL010000011.1"/>
</dbReference>
<name>A0ABS4K297_9CLOT</name>